<evidence type="ECO:0000313" key="1">
    <source>
        <dbReference type="EMBL" id="KAK5895998.1"/>
    </source>
</evidence>
<name>A0AAN8C4S8_CHAGU</name>
<protein>
    <submittedName>
        <fullName evidence="1">Uncharacterized protein</fullName>
    </submittedName>
</protein>
<reference evidence="1 2" key="1">
    <citation type="journal article" date="2023" name="Mol. Biol. Evol.">
        <title>Genomics of Secondarily Temperate Adaptation in the Only Non-Antarctic Icefish.</title>
        <authorList>
            <person name="Rivera-Colon A.G."/>
            <person name="Rayamajhi N."/>
            <person name="Minhas B.F."/>
            <person name="Madrigal G."/>
            <person name="Bilyk K.T."/>
            <person name="Yoon V."/>
            <person name="Hune M."/>
            <person name="Gregory S."/>
            <person name="Cheng C.H.C."/>
            <person name="Catchen J.M."/>
        </authorList>
    </citation>
    <scope>NUCLEOTIDE SEQUENCE [LARGE SCALE GENOMIC DNA]</scope>
    <source>
        <tissue evidence="1">White muscle</tissue>
    </source>
</reference>
<dbReference type="EMBL" id="JAURVH010001534">
    <property type="protein sequence ID" value="KAK5895998.1"/>
    <property type="molecule type" value="Genomic_DNA"/>
</dbReference>
<sequence length="70" mass="7614">MSPVGITHSTELCDRCDVAKTELFTLEGGGFIVSRDAEVRSRHIRVVRTATIAIVPGTNRKCLHGTSCSR</sequence>
<dbReference type="AlphaFoldDB" id="A0AAN8C4S8"/>
<evidence type="ECO:0000313" key="2">
    <source>
        <dbReference type="Proteomes" id="UP001331515"/>
    </source>
</evidence>
<keyword evidence="2" id="KW-1185">Reference proteome</keyword>
<accession>A0AAN8C4S8</accession>
<dbReference type="Proteomes" id="UP001331515">
    <property type="component" value="Unassembled WGS sequence"/>
</dbReference>
<organism evidence="1 2">
    <name type="scientific">Champsocephalus gunnari</name>
    <name type="common">Mackerel icefish</name>
    <dbReference type="NCBI Taxonomy" id="52237"/>
    <lineage>
        <taxon>Eukaryota</taxon>
        <taxon>Metazoa</taxon>
        <taxon>Chordata</taxon>
        <taxon>Craniata</taxon>
        <taxon>Vertebrata</taxon>
        <taxon>Euteleostomi</taxon>
        <taxon>Actinopterygii</taxon>
        <taxon>Neopterygii</taxon>
        <taxon>Teleostei</taxon>
        <taxon>Neoteleostei</taxon>
        <taxon>Acanthomorphata</taxon>
        <taxon>Eupercaria</taxon>
        <taxon>Perciformes</taxon>
        <taxon>Notothenioidei</taxon>
        <taxon>Channichthyidae</taxon>
        <taxon>Champsocephalus</taxon>
    </lineage>
</organism>
<gene>
    <name evidence="1" type="ORF">CgunFtcFv8_009644</name>
</gene>
<proteinExistence type="predicted"/>
<comment type="caution">
    <text evidence="1">The sequence shown here is derived from an EMBL/GenBank/DDBJ whole genome shotgun (WGS) entry which is preliminary data.</text>
</comment>